<evidence type="ECO:0000256" key="6">
    <source>
        <dbReference type="ARBA" id="ARBA00023242"/>
    </source>
</evidence>
<dbReference type="PROSITE" id="PS50833">
    <property type="entry name" value="BRIX"/>
    <property type="match status" value="1"/>
</dbReference>
<feature type="domain" description="Brix" evidence="9">
    <location>
        <begin position="48"/>
        <end position="236"/>
    </location>
</feature>
<feature type="region of interest" description="Disordered" evidence="8">
    <location>
        <begin position="261"/>
        <end position="299"/>
    </location>
</feature>
<evidence type="ECO:0000256" key="2">
    <source>
        <dbReference type="ARBA" id="ARBA00004604"/>
    </source>
</evidence>
<evidence type="ECO:0000256" key="3">
    <source>
        <dbReference type="ARBA" id="ARBA00006369"/>
    </source>
</evidence>
<comment type="function">
    <text evidence="1">Required for biogenesis of the 60S ribosomal subunit.</text>
</comment>
<evidence type="ECO:0000259" key="9">
    <source>
        <dbReference type="PROSITE" id="PS50833"/>
    </source>
</evidence>
<comment type="subcellular location">
    <subcellularLocation>
        <location evidence="2">Nucleus</location>
        <location evidence="2">Nucleolus</location>
    </subcellularLocation>
</comment>
<dbReference type="SMART" id="SM00879">
    <property type="entry name" value="Brix"/>
    <property type="match status" value="1"/>
</dbReference>
<evidence type="ECO:0000256" key="7">
    <source>
        <dbReference type="ARBA" id="ARBA00080845"/>
    </source>
</evidence>
<dbReference type="PANTHER" id="PTHR13634:SF0">
    <property type="entry name" value="RIBOSOME BIOGENESIS PROTEIN BRX1 HOMOLOG"/>
    <property type="match status" value="1"/>
</dbReference>
<dbReference type="Gene3D" id="3.40.50.10480">
    <property type="entry name" value="Probable brix-domain ribosomal biogenesis protein"/>
    <property type="match status" value="1"/>
</dbReference>
<name>A0A2P2HWB0_9CRUS</name>
<proteinExistence type="evidence at transcript level"/>
<dbReference type="GO" id="GO:0005730">
    <property type="term" value="C:nucleolus"/>
    <property type="evidence" value="ECO:0007669"/>
    <property type="project" value="UniProtKB-SubCell"/>
</dbReference>
<evidence type="ECO:0000256" key="1">
    <source>
        <dbReference type="ARBA" id="ARBA00003439"/>
    </source>
</evidence>
<comment type="similarity">
    <text evidence="3">Belongs to the BRX1 family.</text>
</comment>
<dbReference type="EMBL" id="IACF01000283">
    <property type="protein sequence ID" value="LAB66075.1"/>
    <property type="molecule type" value="mRNA"/>
</dbReference>
<dbReference type="AlphaFoldDB" id="A0A2P2HWB0"/>
<evidence type="ECO:0000313" key="10">
    <source>
        <dbReference type="EMBL" id="LAB66075.1"/>
    </source>
</evidence>
<feature type="region of interest" description="Disordered" evidence="8">
    <location>
        <begin position="1"/>
        <end position="27"/>
    </location>
</feature>
<evidence type="ECO:0000256" key="5">
    <source>
        <dbReference type="ARBA" id="ARBA00022517"/>
    </source>
</evidence>
<dbReference type="SUPFAM" id="SSF52954">
    <property type="entry name" value="Class II aaRS ABD-related"/>
    <property type="match status" value="1"/>
</dbReference>
<keyword evidence="5" id="KW-0690">Ribosome biogenesis</keyword>
<dbReference type="GO" id="GO:0019843">
    <property type="term" value="F:rRNA binding"/>
    <property type="evidence" value="ECO:0007669"/>
    <property type="project" value="InterPro"/>
</dbReference>
<evidence type="ECO:0000256" key="8">
    <source>
        <dbReference type="SAM" id="MobiDB-lite"/>
    </source>
</evidence>
<dbReference type="InterPro" id="IPR026532">
    <property type="entry name" value="BRX1"/>
</dbReference>
<dbReference type="PANTHER" id="PTHR13634">
    <property type="entry name" value="RIBOSOME BIOGENESIS PROTEIN BRIX"/>
    <property type="match status" value="1"/>
</dbReference>
<accession>A0A2P2HWB0</accession>
<organism evidence="10">
    <name type="scientific">Hirondellea gigas</name>
    <dbReference type="NCBI Taxonomy" id="1518452"/>
    <lineage>
        <taxon>Eukaryota</taxon>
        <taxon>Metazoa</taxon>
        <taxon>Ecdysozoa</taxon>
        <taxon>Arthropoda</taxon>
        <taxon>Crustacea</taxon>
        <taxon>Multicrustacea</taxon>
        <taxon>Malacostraca</taxon>
        <taxon>Eumalacostraca</taxon>
        <taxon>Peracarida</taxon>
        <taxon>Amphipoda</taxon>
        <taxon>Amphilochidea</taxon>
        <taxon>Lysianassida</taxon>
        <taxon>Lysianassidira</taxon>
        <taxon>Lysianassoidea</taxon>
        <taxon>Lysianassidae</taxon>
        <taxon>Hirondellea</taxon>
    </lineage>
</organism>
<sequence length="299" mass="35143">MGKRKRSSRVQEIVEEEPPQKKDKSHLPPLERLSDEVYKKKGAWVNKQRVLVFCSRGLGAKERHFMNDLQNMLPHSKTEPKHDTKSDLKVINEVAEIRNCNKVIYFENRKHQDTFMWISDVTKGPSVKFHVVNIYTMGEMKLSGNSLKGSRPLLKFDTNFNKPHWAVIRELFVQIFGTPNQHPKSQPFFDHVITFTIIDGKIWFRNYQILEEDAELAEIGPRFVLNPIKIFDGSFKGISLWENPAYKTPSSMRSFTKMLSNDKFHTKDQQQRKRKARADMHPHKRRSEFVAIDHQQQQQ</sequence>
<reference evidence="10" key="1">
    <citation type="journal article" date="2018" name="Biosci. Biotechnol. Biochem.">
        <title>Polysaccharide hydrolase of the hadal zone amphipods Hirondellea gigas.</title>
        <authorList>
            <person name="Kobayashi H."/>
            <person name="Nagahama T."/>
            <person name="Arai W."/>
            <person name="Sasagawa Y."/>
            <person name="Umeda M."/>
            <person name="Hayashi T."/>
            <person name="Nikaido I."/>
            <person name="Watanabe H."/>
            <person name="Oguri K."/>
            <person name="Kitazato H."/>
            <person name="Fujioka K."/>
            <person name="Kido Y."/>
            <person name="Takami H."/>
        </authorList>
    </citation>
    <scope>NUCLEOTIDE SEQUENCE</scope>
    <source>
        <tissue evidence="10">Whole body</tissue>
    </source>
</reference>
<evidence type="ECO:0000256" key="4">
    <source>
        <dbReference type="ARBA" id="ARBA00020522"/>
    </source>
</evidence>
<feature type="compositionally biased region" description="Basic and acidic residues" evidence="8">
    <location>
        <begin position="261"/>
        <end position="281"/>
    </location>
</feature>
<protein>
    <recommendedName>
        <fullName evidence="4">Ribosome biogenesis protein BRX1 homolog</fullName>
    </recommendedName>
    <alternativeName>
        <fullName evidence="7">Brix domain-containing protein 2 homolog</fullName>
    </alternativeName>
</protein>
<dbReference type="FunFam" id="3.40.50.10480:FF:000003">
    <property type="entry name" value="Ribosome biogenesis protein BRX1"/>
    <property type="match status" value="1"/>
</dbReference>
<dbReference type="GO" id="GO:0000027">
    <property type="term" value="P:ribosomal large subunit assembly"/>
    <property type="evidence" value="ECO:0007669"/>
    <property type="project" value="TreeGrafter"/>
</dbReference>
<dbReference type="InterPro" id="IPR007109">
    <property type="entry name" value="Brix"/>
</dbReference>
<dbReference type="Pfam" id="PF04427">
    <property type="entry name" value="Brix"/>
    <property type="match status" value="1"/>
</dbReference>
<dbReference type="GO" id="GO:0006364">
    <property type="term" value="P:rRNA processing"/>
    <property type="evidence" value="ECO:0007669"/>
    <property type="project" value="InterPro"/>
</dbReference>
<keyword evidence="6" id="KW-0539">Nucleus</keyword>